<dbReference type="Proteomes" id="UP000664167">
    <property type="component" value="Unassembled WGS sequence"/>
</dbReference>
<evidence type="ECO:0000313" key="3">
    <source>
        <dbReference type="Proteomes" id="UP000664167"/>
    </source>
</evidence>
<proteinExistence type="predicted"/>
<feature type="region of interest" description="Disordered" evidence="1">
    <location>
        <begin position="1"/>
        <end position="42"/>
    </location>
</feature>
<organism evidence="2 3">
    <name type="scientific">Streptomyces beijiangensis</name>
    <dbReference type="NCBI Taxonomy" id="163361"/>
    <lineage>
        <taxon>Bacteria</taxon>
        <taxon>Bacillati</taxon>
        <taxon>Actinomycetota</taxon>
        <taxon>Actinomycetes</taxon>
        <taxon>Kitasatosporales</taxon>
        <taxon>Streptomycetaceae</taxon>
        <taxon>Streptomyces</taxon>
    </lineage>
</organism>
<dbReference type="EMBL" id="JAFLRJ010000449">
    <property type="protein sequence ID" value="MBO0516782.1"/>
    <property type="molecule type" value="Genomic_DNA"/>
</dbReference>
<gene>
    <name evidence="2" type="ORF">J0695_34180</name>
</gene>
<protein>
    <recommendedName>
        <fullName evidence="4">RHS repeat-associated core domain-containing protein</fullName>
    </recommendedName>
</protein>
<reference evidence="2" key="1">
    <citation type="submission" date="2021-03" db="EMBL/GenBank/DDBJ databases">
        <title>Streptomyces poriferae sp. nov., a novel marine sponge-derived Actinobacteria species with anti-MRSA activity.</title>
        <authorList>
            <person name="Sandoval-Powers M."/>
            <person name="Kralova S."/>
            <person name="Nguyen G.-S."/>
            <person name="Fawwal D."/>
            <person name="Degnes K."/>
            <person name="Klinkenberg G."/>
            <person name="Sletta H."/>
            <person name="Wentzel A."/>
            <person name="Liles M.R."/>
        </authorList>
    </citation>
    <scope>NUCLEOTIDE SEQUENCE</scope>
    <source>
        <strain evidence="2">DSM 41794</strain>
    </source>
</reference>
<sequence>MTPAAGGTLSDSVGEGDDRRDNGRHASQTSTQRGWLGSKQRSSETVTGATLMGIRLYDPTAGRFLSVDRIAGGSANAYDYAGANPVTNTDLNGTMIVCGGGRTGSQCNRHRDTRWTSEGRHTYTTKWHASDYSTMPARLRNFLQTLQGMFMVGIYVDGAWWRYRYTRYGRWHSGKWQTKKGHMDLYAEQPRIKYWVDFFGYFTKTGPWDYFEYYN</sequence>
<feature type="compositionally biased region" description="Polar residues" evidence="1">
    <location>
        <begin position="25"/>
        <end position="42"/>
    </location>
</feature>
<name>A0A939JLE2_9ACTN</name>
<dbReference type="AlphaFoldDB" id="A0A939JLE2"/>
<dbReference type="InterPro" id="IPR022385">
    <property type="entry name" value="Rhs_assc_core"/>
</dbReference>
<evidence type="ECO:0000313" key="2">
    <source>
        <dbReference type="EMBL" id="MBO0516782.1"/>
    </source>
</evidence>
<comment type="caution">
    <text evidence="2">The sequence shown here is derived from an EMBL/GenBank/DDBJ whole genome shotgun (WGS) entry which is preliminary data.</text>
</comment>
<keyword evidence="3" id="KW-1185">Reference proteome</keyword>
<evidence type="ECO:0008006" key="4">
    <source>
        <dbReference type="Google" id="ProtNLM"/>
    </source>
</evidence>
<dbReference type="Gene3D" id="2.180.10.10">
    <property type="entry name" value="RHS repeat-associated core"/>
    <property type="match status" value="1"/>
</dbReference>
<dbReference type="NCBIfam" id="TIGR03696">
    <property type="entry name" value="Rhs_assc_core"/>
    <property type="match status" value="1"/>
</dbReference>
<accession>A0A939JLE2</accession>
<evidence type="ECO:0000256" key="1">
    <source>
        <dbReference type="SAM" id="MobiDB-lite"/>
    </source>
</evidence>